<gene>
    <name evidence="2" type="ORF">FA13DRAFT_1389860</name>
</gene>
<dbReference type="Gene3D" id="2.60.120.10">
    <property type="entry name" value="Jelly Rolls"/>
    <property type="match status" value="1"/>
</dbReference>
<dbReference type="InterPro" id="IPR003347">
    <property type="entry name" value="JmjC_dom"/>
</dbReference>
<name>A0A4Y7TPJ5_COPMI</name>
<sequence>MAELRLRKDPLQLLAREYREMNGTHVEVLPEPPSALEFSRLVHISRPVLIQRLELPAHRLWSDQYLIKKLSSQHLSVAVTPDGRADAIHTGPDGLDYFVEPLVEKLTIQELLNQISNGENGVYYLQSQNGNMFSSGDDDDGLHISEFDCLRSDIVSEIDWCTDALGRQREAVNIWIGNGKSVTSFHSDPYENIYSVVRGEKRFTLIPPTDGWSLQERFYPHARFTRSSPDGPLEITPSSEDTPLVRWSSLPDRNLLESLPANVRPIQVTVRPGQAMYLPVGWWHHVEQSDETTIALNWWYDAESQGLQWAVLRALREAEHVPKANEKDSA</sequence>
<dbReference type="InterPro" id="IPR041667">
    <property type="entry name" value="Cupin_8"/>
</dbReference>
<dbReference type="PANTHER" id="PTHR12461:SF99">
    <property type="entry name" value="BIFUNCTIONAL PEPTIDASE AND (3S)-LYSYL HYDROXYLASE JMJD7"/>
    <property type="match status" value="1"/>
</dbReference>
<dbReference type="OrthoDB" id="424465at2759"/>
<dbReference type="SUPFAM" id="SSF51197">
    <property type="entry name" value="Clavaminate synthase-like"/>
    <property type="match status" value="1"/>
</dbReference>
<protein>
    <submittedName>
        <fullName evidence="2">Clavaminate synthase-like protein</fullName>
    </submittedName>
</protein>
<comment type="caution">
    <text evidence="2">The sequence shown here is derived from an EMBL/GenBank/DDBJ whole genome shotgun (WGS) entry which is preliminary data.</text>
</comment>
<feature type="domain" description="JmjC" evidence="1">
    <location>
        <begin position="133"/>
        <end position="315"/>
    </location>
</feature>
<proteinExistence type="predicted"/>
<dbReference type="AlphaFoldDB" id="A0A4Y7TPJ5"/>
<dbReference type="Proteomes" id="UP000298030">
    <property type="component" value="Unassembled WGS sequence"/>
</dbReference>
<evidence type="ECO:0000313" key="2">
    <source>
        <dbReference type="EMBL" id="TEB35838.1"/>
    </source>
</evidence>
<dbReference type="SMART" id="SM00558">
    <property type="entry name" value="JmjC"/>
    <property type="match status" value="1"/>
</dbReference>
<evidence type="ECO:0000259" key="1">
    <source>
        <dbReference type="PROSITE" id="PS51184"/>
    </source>
</evidence>
<dbReference type="STRING" id="71717.A0A4Y7TPJ5"/>
<dbReference type="EMBL" id="QPFP01000007">
    <property type="protein sequence ID" value="TEB35838.1"/>
    <property type="molecule type" value="Genomic_DNA"/>
</dbReference>
<dbReference type="Pfam" id="PF13621">
    <property type="entry name" value="Cupin_8"/>
    <property type="match status" value="1"/>
</dbReference>
<dbReference type="PROSITE" id="PS51184">
    <property type="entry name" value="JMJC"/>
    <property type="match status" value="1"/>
</dbReference>
<accession>A0A4Y7TPJ5</accession>
<evidence type="ECO:0000313" key="3">
    <source>
        <dbReference type="Proteomes" id="UP000298030"/>
    </source>
</evidence>
<keyword evidence="3" id="KW-1185">Reference proteome</keyword>
<dbReference type="InterPro" id="IPR014710">
    <property type="entry name" value="RmlC-like_jellyroll"/>
</dbReference>
<organism evidence="2 3">
    <name type="scientific">Coprinellus micaceus</name>
    <name type="common">Glistening ink-cap mushroom</name>
    <name type="synonym">Coprinus micaceus</name>
    <dbReference type="NCBI Taxonomy" id="71717"/>
    <lineage>
        <taxon>Eukaryota</taxon>
        <taxon>Fungi</taxon>
        <taxon>Dikarya</taxon>
        <taxon>Basidiomycota</taxon>
        <taxon>Agaricomycotina</taxon>
        <taxon>Agaricomycetes</taxon>
        <taxon>Agaricomycetidae</taxon>
        <taxon>Agaricales</taxon>
        <taxon>Agaricineae</taxon>
        <taxon>Psathyrellaceae</taxon>
        <taxon>Coprinellus</taxon>
    </lineage>
</organism>
<dbReference type="PANTHER" id="PTHR12461">
    <property type="entry name" value="HYPOXIA-INDUCIBLE FACTOR 1 ALPHA INHIBITOR-RELATED"/>
    <property type="match status" value="1"/>
</dbReference>
<reference evidence="2 3" key="1">
    <citation type="journal article" date="2019" name="Nat. Ecol. Evol.">
        <title>Megaphylogeny resolves global patterns of mushroom evolution.</title>
        <authorList>
            <person name="Varga T."/>
            <person name="Krizsan K."/>
            <person name="Foldi C."/>
            <person name="Dima B."/>
            <person name="Sanchez-Garcia M."/>
            <person name="Sanchez-Ramirez S."/>
            <person name="Szollosi G.J."/>
            <person name="Szarkandi J.G."/>
            <person name="Papp V."/>
            <person name="Albert L."/>
            <person name="Andreopoulos W."/>
            <person name="Angelini C."/>
            <person name="Antonin V."/>
            <person name="Barry K.W."/>
            <person name="Bougher N.L."/>
            <person name="Buchanan P."/>
            <person name="Buyck B."/>
            <person name="Bense V."/>
            <person name="Catcheside P."/>
            <person name="Chovatia M."/>
            <person name="Cooper J."/>
            <person name="Damon W."/>
            <person name="Desjardin D."/>
            <person name="Finy P."/>
            <person name="Geml J."/>
            <person name="Haridas S."/>
            <person name="Hughes K."/>
            <person name="Justo A."/>
            <person name="Karasinski D."/>
            <person name="Kautmanova I."/>
            <person name="Kiss B."/>
            <person name="Kocsube S."/>
            <person name="Kotiranta H."/>
            <person name="LaButti K.M."/>
            <person name="Lechner B.E."/>
            <person name="Liimatainen K."/>
            <person name="Lipzen A."/>
            <person name="Lukacs Z."/>
            <person name="Mihaltcheva S."/>
            <person name="Morgado L.N."/>
            <person name="Niskanen T."/>
            <person name="Noordeloos M.E."/>
            <person name="Ohm R.A."/>
            <person name="Ortiz-Santana B."/>
            <person name="Ovrebo C."/>
            <person name="Racz N."/>
            <person name="Riley R."/>
            <person name="Savchenko A."/>
            <person name="Shiryaev A."/>
            <person name="Soop K."/>
            <person name="Spirin V."/>
            <person name="Szebenyi C."/>
            <person name="Tomsovsky M."/>
            <person name="Tulloss R.E."/>
            <person name="Uehling J."/>
            <person name="Grigoriev I.V."/>
            <person name="Vagvolgyi C."/>
            <person name="Papp T."/>
            <person name="Martin F.M."/>
            <person name="Miettinen O."/>
            <person name="Hibbett D.S."/>
            <person name="Nagy L.G."/>
        </authorList>
    </citation>
    <scope>NUCLEOTIDE SEQUENCE [LARGE SCALE GENOMIC DNA]</scope>
    <source>
        <strain evidence="2 3">FP101781</strain>
    </source>
</reference>